<evidence type="ECO:0000256" key="5">
    <source>
        <dbReference type="ARBA" id="ARBA00023002"/>
    </source>
</evidence>
<evidence type="ECO:0000256" key="4">
    <source>
        <dbReference type="ARBA" id="ARBA00022964"/>
    </source>
</evidence>
<keyword evidence="6" id="KW-0408">Iron</keyword>
<comment type="cofactor">
    <cofactor evidence="1">
        <name>Fe(2+)</name>
        <dbReference type="ChEBI" id="CHEBI:29033"/>
    </cofactor>
</comment>
<dbReference type="GO" id="GO:0046872">
    <property type="term" value="F:metal ion binding"/>
    <property type="evidence" value="ECO:0007669"/>
    <property type="project" value="UniProtKB-KW"/>
</dbReference>
<dbReference type="InterPro" id="IPR042098">
    <property type="entry name" value="TauD-like_sf"/>
</dbReference>
<dbReference type="GO" id="GO:0051213">
    <property type="term" value="F:dioxygenase activity"/>
    <property type="evidence" value="ECO:0007669"/>
    <property type="project" value="UniProtKB-KW"/>
</dbReference>
<sequence length="389" mass="43713">MRYLGALAPAAALVSTVGAFEVSRHPIEPRCAYVRGLDIVNRTERDMTELRRLFEDAPMLVFPRKPGDDTFLTPIQFQEFLAEFDPDHDADALERPSDYPDQMLHPFEQFPGAEHVYPRGTYDNLDVYGLRNLTIKPVPPFTDMHIWHSDLWGHPTKRPGMVTGFHIMDQPLIGGDTDFISGETVWEAMPEAVKKASSNMVLELDRTALFREESGADYSGVIKMRKPGTERRDEGIQLVPLVVGPTPAVLPQAGYFHGVAGWSQQRSDAWLRAFMRDYVLPYRFSAQWKLGDVAVFSNRKFLHSSTPASRYLSYPDSATRLLLQCFLPTKKPLEFYMPASFDDRALLEAGWAADEQLSAAAVKAARMYFSSHSHPAVVQSDAEEVVAAA</sequence>
<dbReference type="PANTHER" id="PTHR43779">
    <property type="entry name" value="DIOXYGENASE RV0097-RELATED"/>
    <property type="match status" value="1"/>
</dbReference>
<dbReference type="PANTHER" id="PTHR43779:SF2">
    <property type="entry name" value="ALPHA-KETOGLUTARATE-DEPENDENT XANTHINE DIOXYGENASE XAN1"/>
    <property type="match status" value="1"/>
</dbReference>
<evidence type="ECO:0000256" key="2">
    <source>
        <dbReference type="ARBA" id="ARBA00005896"/>
    </source>
</evidence>
<dbReference type="SUPFAM" id="SSF51197">
    <property type="entry name" value="Clavaminate synthase-like"/>
    <property type="match status" value="1"/>
</dbReference>
<evidence type="ECO:0000313" key="10">
    <source>
        <dbReference type="Proteomes" id="UP000664859"/>
    </source>
</evidence>
<feature type="signal peptide" evidence="7">
    <location>
        <begin position="1"/>
        <end position="19"/>
    </location>
</feature>
<comment type="caution">
    <text evidence="9">The sequence shown here is derived from an EMBL/GenBank/DDBJ whole genome shotgun (WGS) entry which is preliminary data.</text>
</comment>
<gene>
    <name evidence="9" type="ORF">JKP88DRAFT_245629</name>
</gene>
<dbReference type="AlphaFoldDB" id="A0A835YYP2"/>
<proteinExistence type="inferred from homology"/>
<dbReference type="Proteomes" id="UP000664859">
    <property type="component" value="Unassembled WGS sequence"/>
</dbReference>
<evidence type="ECO:0000256" key="3">
    <source>
        <dbReference type="ARBA" id="ARBA00022723"/>
    </source>
</evidence>
<reference evidence="9" key="1">
    <citation type="submission" date="2021-02" db="EMBL/GenBank/DDBJ databases">
        <title>First Annotated Genome of the Yellow-green Alga Tribonema minus.</title>
        <authorList>
            <person name="Mahan K.M."/>
        </authorList>
    </citation>
    <scope>NUCLEOTIDE SEQUENCE</scope>
    <source>
        <strain evidence="9">UTEX B ZZ1240</strain>
    </source>
</reference>
<protein>
    <recommendedName>
        <fullName evidence="8">TauD/TfdA-like domain-containing protein</fullName>
    </recommendedName>
</protein>
<feature type="domain" description="TauD/TfdA-like" evidence="8">
    <location>
        <begin position="38"/>
        <end position="308"/>
    </location>
</feature>
<evidence type="ECO:0000256" key="7">
    <source>
        <dbReference type="SAM" id="SignalP"/>
    </source>
</evidence>
<comment type="similarity">
    <text evidence="2">Belongs to the TfdA dioxygenase family.</text>
</comment>
<evidence type="ECO:0000259" key="8">
    <source>
        <dbReference type="Pfam" id="PF02668"/>
    </source>
</evidence>
<keyword evidence="10" id="KW-1185">Reference proteome</keyword>
<dbReference type="Pfam" id="PF02668">
    <property type="entry name" value="TauD"/>
    <property type="match status" value="1"/>
</dbReference>
<evidence type="ECO:0000256" key="1">
    <source>
        <dbReference type="ARBA" id="ARBA00001954"/>
    </source>
</evidence>
<keyword evidence="7" id="KW-0732">Signal</keyword>
<keyword evidence="4" id="KW-0223">Dioxygenase</keyword>
<dbReference type="OrthoDB" id="10257314at2759"/>
<dbReference type="InterPro" id="IPR003819">
    <property type="entry name" value="TauD/TfdA-like"/>
</dbReference>
<evidence type="ECO:0000256" key="6">
    <source>
        <dbReference type="ARBA" id="ARBA00023004"/>
    </source>
</evidence>
<dbReference type="Gene3D" id="3.60.130.10">
    <property type="entry name" value="Clavaminate synthase-like"/>
    <property type="match status" value="1"/>
</dbReference>
<organism evidence="9 10">
    <name type="scientific">Tribonema minus</name>
    <dbReference type="NCBI Taxonomy" id="303371"/>
    <lineage>
        <taxon>Eukaryota</taxon>
        <taxon>Sar</taxon>
        <taxon>Stramenopiles</taxon>
        <taxon>Ochrophyta</taxon>
        <taxon>PX clade</taxon>
        <taxon>Xanthophyceae</taxon>
        <taxon>Tribonematales</taxon>
        <taxon>Tribonemataceae</taxon>
        <taxon>Tribonema</taxon>
    </lineage>
</organism>
<name>A0A835YYP2_9STRA</name>
<keyword evidence="3" id="KW-0479">Metal-binding</keyword>
<feature type="chain" id="PRO_5032533042" description="TauD/TfdA-like domain-containing protein" evidence="7">
    <location>
        <begin position="20"/>
        <end position="389"/>
    </location>
</feature>
<accession>A0A835YYP2</accession>
<keyword evidence="5" id="KW-0560">Oxidoreductase</keyword>
<evidence type="ECO:0000313" key="9">
    <source>
        <dbReference type="EMBL" id="KAG5182482.1"/>
    </source>
</evidence>
<dbReference type="EMBL" id="JAFCMP010000246">
    <property type="protein sequence ID" value="KAG5182482.1"/>
    <property type="molecule type" value="Genomic_DNA"/>
</dbReference>
<dbReference type="InterPro" id="IPR051178">
    <property type="entry name" value="TfdA_dioxygenase"/>
</dbReference>